<keyword evidence="7" id="KW-0378">Hydrolase</keyword>
<evidence type="ECO:0000256" key="7">
    <source>
        <dbReference type="ARBA" id="ARBA00022801"/>
    </source>
</evidence>
<dbReference type="GO" id="GO:0004523">
    <property type="term" value="F:RNA-DNA hybrid ribonuclease activity"/>
    <property type="evidence" value="ECO:0007669"/>
    <property type="project" value="UniProtKB-EC"/>
</dbReference>
<evidence type="ECO:0000256" key="6">
    <source>
        <dbReference type="ARBA" id="ARBA00022759"/>
    </source>
</evidence>
<organism evidence="9 10">
    <name type="scientific">Aspergillus calidoustus</name>
    <dbReference type="NCBI Taxonomy" id="454130"/>
    <lineage>
        <taxon>Eukaryota</taxon>
        <taxon>Fungi</taxon>
        <taxon>Dikarya</taxon>
        <taxon>Ascomycota</taxon>
        <taxon>Pezizomycotina</taxon>
        <taxon>Eurotiomycetes</taxon>
        <taxon>Eurotiomycetidae</taxon>
        <taxon>Eurotiales</taxon>
        <taxon>Aspergillaceae</taxon>
        <taxon>Aspergillus</taxon>
        <taxon>Aspergillus subgen. Nidulantes</taxon>
    </lineage>
</organism>
<accession>A0A0U5G609</accession>
<dbReference type="InterPro" id="IPR012337">
    <property type="entry name" value="RNaseH-like_sf"/>
</dbReference>
<sequence length="167" mass="19044">MVYGINLYADGGCRGNGNGQPGAIGAAAVLFKKRPGRWRSKHSVALPRNPPPTNQCAELTAVILALSKALEEYDKMLTQPRFDVTIHVDSKYAIGCMTEWIHKWRRNGWTNQRGEPVANRDLIMKASALDQRLKQLGSVYYQWIPRDENWRADQLCNENMDRQPIYI</sequence>
<dbReference type="PROSITE" id="PS50879">
    <property type="entry name" value="RNASE_H_1"/>
    <property type="match status" value="1"/>
</dbReference>
<dbReference type="GO" id="GO:0043137">
    <property type="term" value="P:DNA replication, removal of RNA primer"/>
    <property type="evidence" value="ECO:0007669"/>
    <property type="project" value="TreeGrafter"/>
</dbReference>
<comment type="similarity">
    <text evidence="2">Belongs to the RNase H family.</text>
</comment>
<dbReference type="EC" id="3.1.26.4" evidence="3"/>
<dbReference type="STRING" id="454130.A0A0U5G609"/>
<dbReference type="InterPro" id="IPR050092">
    <property type="entry name" value="RNase_H"/>
</dbReference>
<evidence type="ECO:0000256" key="4">
    <source>
        <dbReference type="ARBA" id="ARBA00022722"/>
    </source>
</evidence>
<evidence type="ECO:0000256" key="5">
    <source>
        <dbReference type="ARBA" id="ARBA00022723"/>
    </source>
</evidence>
<evidence type="ECO:0000313" key="10">
    <source>
        <dbReference type="Proteomes" id="UP000054771"/>
    </source>
</evidence>
<dbReference type="EMBL" id="CDMC01000005">
    <property type="protein sequence ID" value="CEL06030.1"/>
    <property type="molecule type" value="Genomic_DNA"/>
</dbReference>
<dbReference type="OrthoDB" id="245563at2759"/>
<dbReference type="PANTHER" id="PTHR10642">
    <property type="entry name" value="RIBONUCLEASE H1"/>
    <property type="match status" value="1"/>
</dbReference>
<protein>
    <recommendedName>
        <fullName evidence="3">ribonuclease H</fullName>
        <ecNumber evidence="3">3.1.26.4</ecNumber>
    </recommendedName>
</protein>
<name>A0A0U5G609_ASPCI</name>
<dbReference type="PANTHER" id="PTHR10642:SF26">
    <property type="entry name" value="RIBONUCLEASE H1"/>
    <property type="match status" value="1"/>
</dbReference>
<dbReference type="Proteomes" id="UP000054771">
    <property type="component" value="Unassembled WGS sequence"/>
</dbReference>
<comment type="catalytic activity">
    <reaction evidence="1">
        <text>Endonucleolytic cleavage to 5'-phosphomonoester.</text>
        <dbReference type="EC" id="3.1.26.4"/>
    </reaction>
</comment>
<dbReference type="InterPro" id="IPR002156">
    <property type="entry name" value="RNaseH_domain"/>
</dbReference>
<evidence type="ECO:0000313" key="9">
    <source>
        <dbReference type="EMBL" id="CEL06030.1"/>
    </source>
</evidence>
<evidence type="ECO:0000256" key="2">
    <source>
        <dbReference type="ARBA" id="ARBA00005300"/>
    </source>
</evidence>
<evidence type="ECO:0000256" key="1">
    <source>
        <dbReference type="ARBA" id="ARBA00000077"/>
    </source>
</evidence>
<dbReference type="Gene3D" id="3.30.420.10">
    <property type="entry name" value="Ribonuclease H-like superfamily/Ribonuclease H"/>
    <property type="match status" value="1"/>
</dbReference>
<dbReference type="GO" id="GO:0046872">
    <property type="term" value="F:metal ion binding"/>
    <property type="evidence" value="ECO:0007669"/>
    <property type="project" value="UniProtKB-KW"/>
</dbReference>
<dbReference type="AlphaFoldDB" id="A0A0U5G609"/>
<proteinExistence type="inferred from homology"/>
<dbReference type="SUPFAM" id="SSF53098">
    <property type="entry name" value="Ribonuclease H-like"/>
    <property type="match status" value="1"/>
</dbReference>
<evidence type="ECO:0000256" key="3">
    <source>
        <dbReference type="ARBA" id="ARBA00012180"/>
    </source>
</evidence>
<dbReference type="GO" id="GO:0003676">
    <property type="term" value="F:nucleic acid binding"/>
    <property type="evidence" value="ECO:0007669"/>
    <property type="project" value="InterPro"/>
</dbReference>
<keyword evidence="5" id="KW-0479">Metal-binding</keyword>
<keyword evidence="6" id="KW-0255">Endonuclease</keyword>
<keyword evidence="4" id="KW-0540">Nuclease</keyword>
<gene>
    <name evidence="9" type="ORF">ASPCAL07141</name>
</gene>
<feature type="domain" description="RNase H type-1" evidence="8">
    <location>
        <begin position="1"/>
        <end position="161"/>
    </location>
</feature>
<keyword evidence="10" id="KW-1185">Reference proteome</keyword>
<evidence type="ECO:0000259" key="8">
    <source>
        <dbReference type="PROSITE" id="PS50879"/>
    </source>
</evidence>
<dbReference type="Pfam" id="PF00075">
    <property type="entry name" value="RNase_H"/>
    <property type="match status" value="1"/>
</dbReference>
<dbReference type="OMA" id="INLALEW"/>
<reference evidence="10" key="1">
    <citation type="journal article" date="2016" name="Genome Announc.">
        <title>Draft genome sequences of fungus Aspergillus calidoustus.</title>
        <authorList>
            <person name="Horn F."/>
            <person name="Linde J."/>
            <person name="Mattern D.J."/>
            <person name="Walther G."/>
            <person name="Guthke R."/>
            <person name="Scherlach K."/>
            <person name="Martin K."/>
            <person name="Brakhage A.A."/>
            <person name="Petzke L."/>
            <person name="Valiante V."/>
        </authorList>
    </citation>
    <scope>NUCLEOTIDE SEQUENCE [LARGE SCALE GENOMIC DNA]</scope>
    <source>
        <strain evidence="10">SF006504</strain>
    </source>
</reference>
<dbReference type="InterPro" id="IPR036397">
    <property type="entry name" value="RNaseH_sf"/>
</dbReference>